<feature type="non-terminal residue" evidence="1">
    <location>
        <position position="17"/>
    </location>
</feature>
<dbReference type="EMBL" id="LXQA011284943">
    <property type="protein sequence ID" value="MCI91891.1"/>
    <property type="molecule type" value="Genomic_DNA"/>
</dbReference>
<name>A0A392VY44_9FABA</name>
<dbReference type="AlphaFoldDB" id="A0A392VY44"/>
<sequence>MEGVIWEKDLALDSPLP</sequence>
<organism evidence="1 2">
    <name type="scientific">Trifolium medium</name>
    <dbReference type="NCBI Taxonomy" id="97028"/>
    <lineage>
        <taxon>Eukaryota</taxon>
        <taxon>Viridiplantae</taxon>
        <taxon>Streptophyta</taxon>
        <taxon>Embryophyta</taxon>
        <taxon>Tracheophyta</taxon>
        <taxon>Spermatophyta</taxon>
        <taxon>Magnoliopsida</taxon>
        <taxon>eudicotyledons</taxon>
        <taxon>Gunneridae</taxon>
        <taxon>Pentapetalae</taxon>
        <taxon>rosids</taxon>
        <taxon>fabids</taxon>
        <taxon>Fabales</taxon>
        <taxon>Fabaceae</taxon>
        <taxon>Papilionoideae</taxon>
        <taxon>50 kb inversion clade</taxon>
        <taxon>NPAAA clade</taxon>
        <taxon>Hologalegina</taxon>
        <taxon>IRL clade</taxon>
        <taxon>Trifolieae</taxon>
        <taxon>Trifolium</taxon>
    </lineage>
</organism>
<evidence type="ECO:0000313" key="2">
    <source>
        <dbReference type="Proteomes" id="UP000265520"/>
    </source>
</evidence>
<keyword evidence="2" id="KW-1185">Reference proteome</keyword>
<accession>A0A392VY44</accession>
<protein>
    <submittedName>
        <fullName evidence="1">Uncharacterized protein</fullName>
    </submittedName>
</protein>
<evidence type="ECO:0000313" key="1">
    <source>
        <dbReference type="EMBL" id="MCI91891.1"/>
    </source>
</evidence>
<comment type="caution">
    <text evidence="1">The sequence shown here is derived from an EMBL/GenBank/DDBJ whole genome shotgun (WGS) entry which is preliminary data.</text>
</comment>
<reference evidence="1 2" key="1">
    <citation type="journal article" date="2018" name="Front. Plant Sci.">
        <title>Red Clover (Trifolium pratense) and Zigzag Clover (T. medium) - A Picture of Genomic Similarities and Differences.</title>
        <authorList>
            <person name="Dluhosova J."/>
            <person name="Istvanek J."/>
            <person name="Nedelnik J."/>
            <person name="Repkova J."/>
        </authorList>
    </citation>
    <scope>NUCLEOTIDE SEQUENCE [LARGE SCALE GENOMIC DNA]</scope>
    <source>
        <strain evidence="2">cv. 10/8</strain>
        <tissue evidence="1">Leaf</tissue>
    </source>
</reference>
<dbReference type="Proteomes" id="UP000265520">
    <property type="component" value="Unassembled WGS sequence"/>
</dbReference>
<proteinExistence type="predicted"/>